<reference evidence="4" key="1">
    <citation type="submission" date="2020-06" db="EMBL/GenBank/DDBJ databases">
        <title>Genomic insights into acetone-butanol-ethanol (ABE) fermentation by sequencing solventogenic clostridia strains.</title>
        <authorList>
            <person name="Brown S."/>
        </authorList>
    </citation>
    <scope>NUCLEOTIDE SEQUENCE</scope>
    <source>
        <strain evidence="4">DJ123</strain>
    </source>
</reference>
<dbReference type="Proteomes" id="UP000822184">
    <property type="component" value="Unassembled WGS sequence"/>
</dbReference>
<dbReference type="AlphaFoldDB" id="A0A1S8RPC6"/>
<dbReference type="EMBL" id="JABTDW010000001">
    <property type="protein sequence ID" value="NSB15904.1"/>
    <property type="molecule type" value="Genomic_DNA"/>
</dbReference>
<evidence type="ECO:0000259" key="2">
    <source>
        <dbReference type="PROSITE" id="PS51781"/>
    </source>
</evidence>
<feature type="region of interest" description="Disordered" evidence="1">
    <location>
        <begin position="143"/>
        <end position="162"/>
    </location>
</feature>
<dbReference type="Pfam" id="PF08239">
    <property type="entry name" value="SH3_3"/>
    <property type="match status" value="1"/>
</dbReference>
<evidence type="ECO:0000256" key="1">
    <source>
        <dbReference type="SAM" id="MobiDB-lite"/>
    </source>
</evidence>
<dbReference type="InterPro" id="IPR003646">
    <property type="entry name" value="SH3-like_bac-type"/>
</dbReference>
<accession>A0A1S8RPC6</accession>
<evidence type="ECO:0000313" key="5">
    <source>
        <dbReference type="Proteomes" id="UP000822184"/>
    </source>
</evidence>
<comment type="caution">
    <text evidence="4">The sequence shown here is derived from an EMBL/GenBank/DDBJ whole genome shotgun (WGS) entry which is preliminary data.</text>
</comment>
<dbReference type="SMART" id="SM00287">
    <property type="entry name" value="SH3b"/>
    <property type="match status" value="1"/>
</dbReference>
<organism evidence="4 5">
    <name type="scientific">Clostridium beijerinckii</name>
    <name type="common">Clostridium MP</name>
    <dbReference type="NCBI Taxonomy" id="1520"/>
    <lineage>
        <taxon>Bacteria</taxon>
        <taxon>Bacillati</taxon>
        <taxon>Bacillota</taxon>
        <taxon>Clostridia</taxon>
        <taxon>Eubacteriales</taxon>
        <taxon>Clostridiaceae</taxon>
        <taxon>Clostridium</taxon>
    </lineage>
</organism>
<dbReference type="Gene3D" id="2.30.30.40">
    <property type="entry name" value="SH3 Domains"/>
    <property type="match status" value="1"/>
</dbReference>
<sequence length="228" mass="25888">MDVYLKDESKNYTLQFPVNPLDKLSNPKEKKYITADIIDFGEVDISQKGSKIREVSFNSLFPKEYDSYCRYVPNMLPIDYVNTIQFWIDADVPVRLIITDLNINELVNISKFETEVRGGEVDAIYFSITFRTYRELKIETVNNSSSSYSGGLQDNRADNSSSQYVDGDVVKVTASALNVRDGPGTDNNIIGVAYNGEQLIIFRQYGNWADTYWGNHGGFVCLDYVTKV</sequence>
<dbReference type="RefSeq" id="WP_011968978.1">
    <property type="nucleotide sequence ID" value="NZ_CP073279.1"/>
</dbReference>
<gene>
    <name evidence="4" type="ORF">BCD95_004163</name>
    <name evidence="3" type="ORF">IS491_27055</name>
</gene>
<proteinExistence type="predicted"/>
<dbReference type="PROSITE" id="PS51781">
    <property type="entry name" value="SH3B"/>
    <property type="match status" value="1"/>
</dbReference>
<dbReference type="OMA" id="HREGEWI"/>
<protein>
    <submittedName>
        <fullName evidence="3">SH3 domain-containing protein</fullName>
    </submittedName>
</protein>
<feature type="domain" description="SH3b" evidence="2">
    <location>
        <begin position="167"/>
        <end position="228"/>
    </location>
</feature>
<evidence type="ECO:0000313" key="4">
    <source>
        <dbReference type="EMBL" id="NSB15904.1"/>
    </source>
</evidence>
<reference evidence="3" key="2">
    <citation type="submission" date="2020-11" db="EMBL/GenBank/DDBJ databases">
        <authorList>
            <person name="Thieme N."/>
            <person name="Liebl W."/>
            <person name="Zverlov V."/>
        </authorList>
    </citation>
    <scope>NUCLEOTIDE SEQUENCE</scope>
    <source>
        <strain evidence="3">NT08</strain>
    </source>
</reference>
<dbReference type="EMBL" id="JADOEF010000004">
    <property type="protein sequence ID" value="MBF7812252.1"/>
    <property type="molecule type" value="Genomic_DNA"/>
</dbReference>
<name>A0A1S8RPC6_CLOBE</name>
<dbReference type="Proteomes" id="UP000631418">
    <property type="component" value="Unassembled WGS sequence"/>
</dbReference>
<evidence type="ECO:0000313" key="3">
    <source>
        <dbReference type="EMBL" id="MBF7812252.1"/>
    </source>
</evidence>